<dbReference type="EC" id="2.7.7.65" evidence="1"/>
<evidence type="ECO:0000256" key="2">
    <source>
        <dbReference type="ARBA" id="ARBA00034247"/>
    </source>
</evidence>
<dbReference type="PANTHER" id="PTHR45138">
    <property type="entry name" value="REGULATORY COMPONENTS OF SENSORY TRANSDUCTION SYSTEM"/>
    <property type="match status" value="1"/>
</dbReference>
<keyword evidence="3" id="KW-0812">Transmembrane</keyword>
<feature type="transmembrane region" description="Helical" evidence="3">
    <location>
        <begin position="21"/>
        <end position="42"/>
    </location>
</feature>
<dbReference type="SMART" id="SM00267">
    <property type="entry name" value="GGDEF"/>
    <property type="match status" value="1"/>
</dbReference>
<dbReference type="Proteomes" id="UP001595478">
    <property type="component" value="Unassembled WGS sequence"/>
</dbReference>
<evidence type="ECO:0000259" key="4">
    <source>
        <dbReference type="PROSITE" id="PS50887"/>
    </source>
</evidence>
<dbReference type="InterPro" id="IPR050469">
    <property type="entry name" value="Diguanylate_Cyclase"/>
</dbReference>
<dbReference type="NCBIfam" id="TIGR00254">
    <property type="entry name" value="GGDEF"/>
    <property type="match status" value="1"/>
</dbReference>
<proteinExistence type="predicted"/>
<dbReference type="CDD" id="cd01949">
    <property type="entry name" value="GGDEF"/>
    <property type="match status" value="1"/>
</dbReference>
<dbReference type="InterPro" id="IPR043128">
    <property type="entry name" value="Rev_trsase/Diguanyl_cyclase"/>
</dbReference>
<dbReference type="EMBL" id="JBHRSW010000029">
    <property type="protein sequence ID" value="MFC3122713.1"/>
    <property type="molecule type" value="Genomic_DNA"/>
</dbReference>
<dbReference type="PROSITE" id="PS50887">
    <property type="entry name" value="GGDEF"/>
    <property type="match status" value="1"/>
</dbReference>
<reference evidence="6" key="1">
    <citation type="journal article" date="2019" name="Int. J. Syst. Evol. Microbiol.">
        <title>The Global Catalogue of Microorganisms (GCM) 10K type strain sequencing project: providing services to taxonomists for standard genome sequencing and annotation.</title>
        <authorList>
            <consortium name="The Broad Institute Genomics Platform"/>
            <consortium name="The Broad Institute Genome Sequencing Center for Infectious Disease"/>
            <person name="Wu L."/>
            <person name="Ma J."/>
        </authorList>
    </citation>
    <scope>NUCLEOTIDE SEQUENCE [LARGE SCALE GENOMIC DNA]</scope>
    <source>
        <strain evidence="6">KCTC 52473</strain>
    </source>
</reference>
<evidence type="ECO:0000256" key="1">
    <source>
        <dbReference type="ARBA" id="ARBA00012528"/>
    </source>
</evidence>
<feature type="transmembrane region" description="Helical" evidence="3">
    <location>
        <begin position="141"/>
        <end position="157"/>
    </location>
</feature>
<feature type="transmembrane region" description="Helical" evidence="3">
    <location>
        <begin position="114"/>
        <end position="134"/>
    </location>
</feature>
<feature type="transmembrane region" description="Helical" evidence="3">
    <location>
        <begin position="163"/>
        <end position="181"/>
    </location>
</feature>
<dbReference type="RefSeq" id="WP_376920835.1">
    <property type="nucleotide sequence ID" value="NZ_JBHRSW010000029.1"/>
</dbReference>
<gene>
    <name evidence="5" type="ORF">ACFOHL_13900</name>
</gene>
<keyword evidence="3" id="KW-0472">Membrane</keyword>
<comment type="catalytic activity">
    <reaction evidence="2">
        <text>2 GTP = 3',3'-c-di-GMP + 2 diphosphate</text>
        <dbReference type="Rhea" id="RHEA:24898"/>
        <dbReference type="ChEBI" id="CHEBI:33019"/>
        <dbReference type="ChEBI" id="CHEBI:37565"/>
        <dbReference type="ChEBI" id="CHEBI:58805"/>
        <dbReference type="EC" id="2.7.7.65"/>
    </reaction>
</comment>
<accession>A0ABV7FSQ5</accession>
<organism evidence="5 6">
    <name type="scientific">Agaribacter flavus</name>
    <dbReference type="NCBI Taxonomy" id="1902781"/>
    <lineage>
        <taxon>Bacteria</taxon>
        <taxon>Pseudomonadati</taxon>
        <taxon>Pseudomonadota</taxon>
        <taxon>Gammaproteobacteria</taxon>
        <taxon>Alteromonadales</taxon>
        <taxon>Alteromonadaceae</taxon>
        <taxon>Agaribacter</taxon>
    </lineage>
</organism>
<dbReference type="Pfam" id="PF00990">
    <property type="entry name" value="GGDEF"/>
    <property type="match status" value="1"/>
</dbReference>
<evidence type="ECO:0000256" key="3">
    <source>
        <dbReference type="SAM" id="Phobius"/>
    </source>
</evidence>
<dbReference type="InterPro" id="IPR000160">
    <property type="entry name" value="GGDEF_dom"/>
</dbReference>
<keyword evidence="6" id="KW-1185">Reference proteome</keyword>
<comment type="caution">
    <text evidence="5">The sequence shown here is derived from an EMBL/GenBank/DDBJ whole genome shotgun (WGS) entry which is preliminary data.</text>
</comment>
<dbReference type="SUPFAM" id="SSF55073">
    <property type="entry name" value="Nucleotide cyclase"/>
    <property type="match status" value="1"/>
</dbReference>
<evidence type="ECO:0000313" key="6">
    <source>
        <dbReference type="Proteomes" id="UP001595478"/>
    </source>
</evidence>
<protein>
    <recommendedName>
        <fullName evidence="1">diguanylate cyclase</fullName>
        <ecNumber evidence="1">2.7.7.65</ecNumber>
    </recommendedName>
</protein>
<feature type="domain" description="GGDEF" evidence="4">
    <location>
        <begin position="246"/>
        <end position="385"/>
    </location>
</feature>
<evidence type="ECO:0000313" key="5">
    <source>
        <dbReference type="EMBL" id="MFC3122713.1"/>
    </source>
</evidence>
<dbReference type="Gene3D" id="3.30.70.270">
    <property type="match status" value="1"/>
</dbReference>
<sequence length="393" mass="44647">MKESIARLTQIEVIDLLYKQSWRVAIAHPISGLILATWLMPVADSHTLFTWLSTVVLLSVLRLTLFFIYTKKRDAIQSEQFKYWKYTWMAFSVVVGLLYALAFIYFVPMDKPEYVMSIGLFVVILSAVACIGFGASYLSTLSFYVPITVPSSVHLLVSGGQAGLIAFLSILFFSGIVLSLLRNVNAAFKKSISLNFQYGHEIEKRKIVEHQLQEISRRDGLTGLFNRRYFDEILTTEIGRAFRNHSNLSLILLDVDHFKEYNDHYGHVAGDNCLIEIAQHLSHLAQRKGDLIARYGGEEFAIILPNIDAQGAFSFAEKLQLYIQEKRIPHVTSKLTYLRSITISLGVTTLPPLSKLSAEKLITRADKALYEAKRQGRNRVKYYESLNFDQDTA</sequence>
<dbReference type="PANTHER" id="PTHR45138:SF9">
    <property type="entry name" value="DIGUANYLATE CYCLASE DGCM-RELATED"/>
    <property type="match status" value="1"/>
</dbReference>
<feature type="transmembrane region" description="Helical" evidence="3">
    <location>
        <begin position="88"/>
        <end position="108"/>
    </location>
</feature>
<feature type="transmembrane region" description="Helical" evidence="3">
    <location>
        <begin position="48"/>
        <end position="68"/>
    </location>
</feature>
<keyword evidence="3" id="KW-1133">Transmembrane helix</keyword>
<dbReference type="InterPro" id="IPR029787">
    <property type="entry name" value="Nucleotide_cyclase"/>
</dbReference>
<name>A0ABV7FSQ5_9ALTE</name>